<evidence type="ECO:0000256" key="2">
    <source>
        <dbReference type="ARBA" id="ARBA00022908"/>
    </source>
</evidence>
<dbReference type="PROSITE" id="PS51900">
    <property type="entry name" value="CB"/>
    <property type="match status" value="1"/>
</dbReference>
<dbReference type="RefSeq" id="WP_086456854.1">
    <property type="nucleotide sequence ID" value="NZ_FXWL01000002.1"/>
</dbReference>
<dbReference type="Gene3D" id="3.30.160.390">
    <property type="entry name" value="Integrase, DNA-binding domain"/>
    <property type="match status" value="1"/>
</dbReference>
<evidence type="ECO:0000259" key="6">
    <source>
        <dbReference type="PROSITE" id="PS51898"/>
    </source>
</evidence>
<dbReference type="CDD" id="cd00801">
    <property type="entry name" value="INT_P4_C"/>
    <property type="match status" value="1"/>
</dbReference>
<feature type="domain" description="Tyr recombinase" evidence="6">
    <location>
        <begin position="202"/>
        <end position="381"/>
    </location>
</feature>
<dbReference type="PROSITE" id="PS51898">
    <property type="entry name" value="TYR_RECOMBINASE"/>
    <property type="match status" value="1"/>
</dbReference>
<dbReference type="PANTHER" id="PTHR30629">
    <property type="entry name" value="PROPHAGE INTEGRASE"/>
    <property type="match status" value="1"/>
</dbReference>
<comment type="similarity">
    <text evidence="1">Belongs to the 'phage' integrase family.</text>
</comment>
<dbReference type="GeneID" id="303002289"/>
<protein>
    <submittedName>
        <fullName evidence="8">Integrase</fullName>
    </submittedName>
</protein>
<keyword evidence="3 5" id="KW-0238">DNA-binding</keyword>
<dbReference type="InterPro" id="IPR053876">
    <property type="entry name" value="Phage_int_M"/>
</dbReference>
<dbReference type="GO" id="GO:0015074">
    <property type="term" value="P:DNA integration"/>
    <property type="evidence" value="ECO:0007669"/>
    <property type="project" value="UniProtKB-KW"/>
</dbReference>
<evidence type="ECO:0000256" key="3">
    <source>
        <dbReference type="ARBA" id="ARBA00023125"/>
    </source>
</evidence>
<evidence type="ECO:0000256" key="5">
    <source>
        <dbReference type="PROSITE-ProRule" id="PRU01248"/>
    </source>
</evidence>
<accession>A0A1Y6FSE1</accession>
<dbReference type="Pfam" id="PF22022">
    <property type="entry name" value="Phage_int_M"/>
    <property type="match status" value="1"/>
</dbReference>
<dbReference type="GO" id="GO:0006310">
    <property type="term" value="P:DNA recombination"/>
    <property type="evidence" value="ECO:0007669"/>
    <property type="project" value="UniProtKB-KW"/>
</dbReference>
<reference evidence="9" key="1">
    <citation type="submission" date="2017-04" db="EMBL/GenBank/DDBJ databases">
        <authorList>
            <person name="Varghese N."/>
            <person name="Submissions S."/>
        </authorList>
    </citation>
    <scope>NUCLEOTIDE SEQUENCE [LARGE SCALE GENOMIC DNA]</scope>
    <source>
        <strain evidence="9">UI2</strain>
    </source>
</reference>
<keyword evidence="4" id="KW-0233">DNA recombination</keyword>
<dbReference type="InterPro" id="IPR013762">
    <property type="entry name" value="Integrase-like_cat_sf"/>
</dbReference>
<dbReference type="GO" id="GO:0003677">
    <property type="term" value="F:DNA binding"/>
    <property type="evidence" value="ECO:0007669"/>
    <property type="project" value="UniProtKB-UniRule"/>
</dbReference>
<dbReference type="Gene3D" id="1.10.443.10">
    <property type="entry name" value="Intergrase catalytic core"/>
    <property type="match status" value="1"/>
</dbReference>
<dbReference type="PANTHER" id="PTHR30629:SF2">
    <property type="entry name" value="PROPHAGE INTEGRASE INTS-RELATED"/>
    <property type="match status" value="1"/>
</dbReference>
<dbReference type="Pfam" id="PF13356">
    <property type="entry name" value="Arm-DNA-bind_3"/>
    <property type="match status" value="1"/>
</dbReference>
<dbReference type="InterPro" id="IPR010998">
    <property type="entry name" value="Integrase_recombinase_N"/>
</dbReference>
<dbReference type="Pfam" id="PF00589">
    <property type="entry name" value="Phage_integrase"/>
    <property type="match status" value="1"/>
</dbReference>
<dbReference type="InterPro" id="IPR050808">
    <property type="entry name" value="Phage_Integrase"/>
</dbReference>
<dbReference type="InterPro" id="IPR038488">
    <property type="entry name" value="Integrase_DNA-bd_sf"/>
</dbReference>
<keyword evidence="9" id="KW-1185">Reference proteome</keyword>
<feature type="domain" description="Core-binding (CB)" evidence="7">
    <location>
        <begin position="97"/>
        <end position="178"/>
    </location>
</feature>
<evidence type="ECO:0000256" key="4">
    <source>
        <dbReference type="ARBA" id="ARBA00023172"/>
    </source>
</evidence>
<dbReference type="InterPro" id="IPR002104">
    <property type="entry name" value="Integrase_catalytic"/>
</dbReference>
<keyword evidence="2" id="KW-0229">DNA integration</keyword>
<proteinExistence type="inferred from homology"/>
<gene>
    <name evidence="8" type="ORF">SAMN06295984_1802</name>
</gene>
<dbReference type="Proteomes" id="UP000194469">
    <property type="component" value="Unassembled WGS sequence"/>
</dbReference>
<name>A0A1Y6FSE1_9SPHN</name>
<dbReference type="Gene3D" id="1.10.150.130">
    <property type="match status" value="1"/>
</dbReference>
<dbReference type="InterPro" id="IPR025166">
    <property type="entry name" value="Integrase_DNA_bind_dom"/>
</dbReference>
<sequence>MLSTSQIRALLPRAKPYKVADSKGLFLLVQPSGSLLWRAKYRYHGVERKIALGRFPEVSLHQARLKRDEIRAKLADDIDEYVDRRRKKSESKAAAIITFRIVANEFIEKMKLEGRSPLTIKKNRWYRDLLDPDIGGMPISSITAAQLLDSIKRVERRGHHETAQRLRAFASRVFRYACATVRAEHNPADVLLGAFVTPQRRHRAAILNPKGVGQLLRAIDGYDGRPETRIALQIIPHIFLRPGELRKGEWDELDIGARVWRVPAQRMKMKEEHVVPLSSQVIALFEQLKAIGNPSKYMFPSYHSLRQPMCDGTLNSALRRLGYSKEEITSHGFRATASTLLNESGLWHPDAIERALAHKDKDRVRAAYHRATYWDERVRMNQWWSDYLCRLRDDLPMEQFASTAAQQGSDESPERPSAELLAFPKKCERKGWRESL</sequence>
<dbReference type="InterPro" id="IPR044068">
    <property type="entry name" value="CB"/>
</dbReference>
<evidence type="ECO:0000313" key="8">
    <source>
        <dbReference type="EMBL" id="SMQ76361.1"/>
    </source>
</evidence>
<dbReference type="InterPro" id="IPR011010">
    <property type="entry name" value="DNA_brk_join_enz"/>
</dbReference>
<dbReference type="SUPFAM" id="SSF56349">
    <property type="entry name" value="DNA breaking-rejoining enzymes"/>
    <property type="match status" value="1"/>
</dbReference>
<organism evidence="8 9">
    <name type="scientific">Sphingopyxis terrae subsp. ummariensis</name>
    <dbReference type="NCBI Taxonomy" id="429001"/>
    <lineage>
        <taxon>Bacteria</taxon>
        <taxon>Pseudomonadati</taxon>
        <taxon>Pseudomonadota</taxon>
        <taxon>Alphaproteobacteria</taxon>
        <taxon>Sphingomonadales</taxon>
        <taxon>Sphingomonadaceae</taxon>
        <taxon>Sphingopyxis</taxon>
    </lineage>
</organism>
<dbReference type="EMBL" id="FXWL01000002">
    <property type="protein sequence ID" value="SMQ76361.1"/>
    <property type="molecule type" value="Genomic_DNA"/>
</dbReference>
<dbReference type="AlphaFoldDB" id="A0A1Y6FSE1"/>
<evidence type="ECO:0000313" key="9">
    <source>
        <dbReference type="Proteomes" id="UP000194469"/>
    </source>
</evidence>
<evidence type="ECO:0000256" key="1">
    <source>
        <dbReference type="ARBA" id="ARBA00008857"/>
    </source>
</evidence>
<evidence type="ECO:0000259" key="7">
    <source>
        <dbReference type="PROSITE" id="PS51900"/>
    </source>
</evidence>